<keyword evidence="2" id="KW-0238">DNA-binding</keyword>
<dbReference type="PANTHER" id="PTHR43537:SF24">
    <property type="entry name" value="GLUCONATE OPERON TRANSCRIPTIONAL REPRESSOR"/>
    <property type="match status" value="1"/>
</dbReference>
<organism evidence="6 7">
    <name type="scientific">Kocuria rosea</name>
    <name type="common">Deinococcus erythromyxa</name>
    <name type="synonym">Micrococcus rubens</name>
    <dbReference type="NCBI Taxonomy" id="1275"/>
    <lineage>
        <taxon>Bacteria</taxon>
        <taxon>Bacillati</taxon>
        <taxon>Actinomycetota</taxon>
        <taxon>Actinomycetes</taxon>
        <taxon>Micrococcales</taxon>
        <taxon>Micrococcaceae</taxon>
        <taxon>Kocuria</taxon>
    </lineage>
</organism>
<dbReference type="AlphaFoldDB" id="A0A4R5YPE9"/>
<sequence length="280" mass="30856">MATHRQVLQWLENELFDGHLVLGQQLPSDRDLAAIHRVSRNTMREALKILEAQGIVRLFDGPRKSILPMLVREPAASAGPALQLHMATSDYPLRDIVQTRVLLETWALERSDPEHPAMAELRALLEQMARDDLSLKEFHHLEVSFHIALCKTAGNSVVSALMSSLRDSIYEYTMALVGHVPLWSTTADRLRAEHHAIYSAVAAGDRRLASRLVAEHIEYQYREAGVDPDQEQRTPGPAPDAPAELNPPGAAAQPDTGAHELADAFEEEPGDGPAPVSRSA</sequence>
<dbReference type="PROSITE" id="PS50949">
    <property type="entry name" value="HTH_GNTR"/>
    <property type="match status" value="1"/>
</dbReference>
<dbReference type="InterPro" id="IPR036388">
    <property type="entry name" value="WH-like_DNA-bd_sf"/>
</dbReference>
<dbReference type="SMART" id="SM00345">
    <property type="entry name" value="HTH_GNTR"/>
    <property type="match status" value="1"/>
</dbReference>
<reference evidence="6 7" key="1">
    <citation type="submission" date="2019-03" db="EMBL/GenBank/DDBJ databases">
        <title>Genome Sequencing and Assembly of Various Microbes Isolated from Partially Reclaimed Soil and Acid Mine Drainage (AMD) Site.</title>
        <authorList>
            <person name="Steinbock B."/>
            <person name="Bechtold R."/>
            <person name="Sevigny J.L."/>
            <person name="Thomas D."/>
            <person name="Cuthill L.R."/>
            <person name="Aveiro Johannsen E.J."/>
            <person name="Thomas K."/>
            <person name="Ghosh A."/>
        </authorList>
    </citation>
    <scope>NUCLEOTIDE SEQUENCE [LARGE SCALE GENOMIC DNA]</scope>
    <source>
        <strain evidence="6 7">S-A3</strain>
    </source>
</reference>
<evidence type="ECO:0000256" key="4">
    <source>
        <dbReference type="SAM" id="MobiDB-lite"/>
    </source>
</evidence>
<gene>
    <name evidence="6" type="ORF">E2R59_03400</name>
</gene>
<evidence type="ECO:0000256" key="2">
    <source>
        <dbReference type="ARBA" id="ARBA00023125"/>
    </source>
</evidence>
<dbReference type="EMBL" id="SMZT01000001">
    <property type="protein sequence ID" value="TDL47039.1"/>
    <property type="molecule type" value="Genomic_DNA"/>
</dbReference>
<keyword evidence="3" id="KW-0804">Transcription</keyword>
<dbReference type="InterPro" id="IPR008920">
    <property type="entry name" value="TF_FadR/GntR_C"/>
</dbReference>
<comment type="caution">
    <text evidence="6">The sequence shown here is derived from an EMBL/GenBank/DDBJ whole genome shotgun (WGS) entry which is preliminary data.</text>
</comment>
<dbReference type="GeneID" id="64346445"/>
<dbReference type="RefSeq" id="WP_133409258.1">
    <property type="nucleotide sequence ID" value="NZ_SMZT01000001.1"/>
</dbReference>
<dbReference type="PANTHER" id="PTHR43537">
    <property type="entry name" value="TRANSCRIPTIONAL REGULATOR, GNTR FAMILY"/>
    <property type="match status" value="1"/>
</dbReference>
<dbReference type="InterPro" id="IPR011711">
    <property type="entry name" value="GntR_C"/>
</dbReference>
<evidence type="ECO:0000313" key="6">
    <source>
        <dbReference type="EMBL" id="TDL47039.1"/>
    </source>
</evidence>
<dbReference type="Pfam" id="PF07729">
    <property type="entry name" value="FCD"/>
    <property type="match status" value="1"/>
</dbReference>
<dbReference type="SUPFAM" id="SSF48008">
    <property type="entry name" value="GntR ligand-binding domain-like"/>
    <property type="match status" value="1"/>
</dbReference>
<evidence type="ECO:0000256" key="1">
    <source>
        <dbReference type="ARBA" id="ARBA00023015"/>
    </source>
</evidence>
<dbReference type="SMART" id="SM00895">
    <property type="entry name" value="FCD"/>
    <property type="match status" value="1"/>
</dbReference>
<dbReference type="GO" id="GO:0003677">
    <property type="term" value="F:DNA binding"/>
    <property type="evidence" value="ECO:0007669"/>
    <property type="project" value="UniProtKB-KW"/>
</dbReference>
<dbReference type="InterPro" id="IPR036390">
    <property type="entry name" value="WH_DNA-bd_sf"/>
</dbReference>
<name>A0A4R5YPE9_KOCRO</name>
<feature type="domain" description="HTH gntR-type" evidence="5">
    <location>
        <begin position="1"/>
        <end position="70"/>
    </location>
</feature>
<dbReference type="CDD" id="cd07377">
    <property type="entry name" value="WHTH_GntR"/>
    <property type="match status" value="1"/>
</dbReference>
<protein>
    <submittedName>
        <fullName evidence="6">FCD domain-containing protein</fullName>
    </submittedName>
</protein>
<feature type="region of interest" description="Disordered" evidence="4">
    <location>
        <begin position="222"/>
        <end position="280"/>
    </location>
</feature>
<dbReference type="Proteomes" id="UP000295163">
    <property type="component" value="Unassembled WGS sequence"/>
</dbReference>
<keyword evidence="1" id="KW-0805">Transcription regulation</keyword>
<proteinExistence type="predicted"/>
<dbReference type="Pfam" id="PF00392">
    <property type="entry name" value="GntR"/>
    <property type="match status" value="1"/>
</dbReference>
<dbReference type="GO" id="GO:0003700">
    <property type="term" value="F:DNA-binding transcription factor activity"/>
    <property type="evidence" value="ECO:0007669"/>
    <property type="project" value="InterPro"/>
</dbReference>
<accession>A0A4R5YPE9</accession>
<evidence type="ECO:0000256" key="3">
    <source>
        <dbReference type="ARBA" id="ARBA00023163"/>
    </source>
</evidence>
<dbReference type="PRINTS" id="PR00035">
    <property type="entry name" value="HTHGNTR"/>
</dbReference>
<evidence type="ECO:0000313" key="7">
    <source>
        <dbReference type="Proteomes" id="UP000295163"/>
    </source>
</evidence>
<dbReference type="SUPFAM" id="SSF46785">
    <property type="entry name" value="Winged helix' DNA-binding domain"/>
    <property type="match status" value="1"/>
</dbReference>
<dbReference type="InterPro" id="IPR000524">
    <property type="entry name" value="Tscrpt_reg_HTH_GntR"/>
</dbReference>
<dbReference type="Gene3D" id="1.20.120.530">
    <property type="entry name" value="GntR ligand-binding domain-like"/>
    <property type="match status" value="1"/>
</dbReference>
<evidence type="ECO:0000259" key="5">
    <source>
        <dbReference type="PROSITE" id="PS50949"/>
    </source>
</evidence>
<dbReference type="Gene3D" id="1.10.10.10">
    <property type="entry name" value="Winged helix-like DNA-binding domain superfamily/Winged helix DNA-binding domain"/>
    <property type="match status" value="1"/>
</dbReference>